<dbReference type="RefSeq" id="WP_044056776.1">
    <property type="nucleotide sequence ID" value="NZ_CBCSKJ010000001.1"/>
</dbReference>
<reference evidence="1 2" key="1">
    <citation type="submission" date="2014-06" db="EMBL/GenBank/DDBJ databases">
        <title>Genomes of Alteromonas australica, a world apart.</title>
        <authorList>
            <person name="Gonzaga A."/>
            <person name="Lopez-Perez M."/>
            <person name="Rodriguez-Valera F."/>
        </authorList>
    </citation>
    <scope>NUCLEOTIDE SEQUENCE [LARGE SCALE GENOMIC DNA]</scope>
    <source>
        <strain evidence="1 2">H 17</strain>
    </source>
</reference>
<dbReference type="InterPro" id="IPR016035">
    <property type="entry name" value="Acyl_Trfase/lysoPLipase"/>
</dbReference>
<dbReference type="SUPFAM" id="SSF52151">
    <property type="entry name" value="FabD/lysophospholipase-like"/>
    <property type="match status" value="1"/>
</dbReference>
<keyword evidence="2" id="KW-1185">Reference proteome</keyword>
<gene>
    <name evidence="1" type="ORF">EP13_07835</name>
</gene>
<proteinExistence type="predicted"/>
<name>A0A075NYF1_9ALTE</name>
<sequence length="360" mass="39656">MVPLDIYAGEAARARIQKEGFSPQLFQYFLGASGGPKWFSLAGLDRVLFPEWFAGIHHQVQVIGSSAGAFRAMCAVQQDPLAAINRLASAYSTTTYSSNKPTPREITAKALDLLTYMIDDEGKKSALENDRFKAHLIVAKCLGATRFEGKFQQLRGLAMSAATNTIGRKHLAKLYTRYVFSSPGSNLSISDPYHLPTQYHLLTEGNIHAALLASGSIPVVIEGVTDIEGAPPGMYRDGGIIDYHFDISLGPEDGLVLYPHFYNKPIPGWFDKGLKRRVPHKSSYDNVVMMVPSQAFIASLPFGKIPDRKDFEVLDAPARIAYWQTVLSETDRLGEYFMKIAGDGSIVDKIQPFTFAQRGG</sequence>
<dbReference type="eggNOG" id="COG1752">
    <property type="taxonomic scope" value="Bacteria"/>
</dbReference>
<dbReference type="KEGG" id="aal:EP13_07835"/>
<evidence type="ECO:0008006" key="3">
    <source>
        <dbReference type="Google" id="ProtNLM"/>
    </source>
</evidence>
<dbReference type="AlphaFoldDB" id="A0A075NYF1"/>
<dbReference type="Proteomes" id="UP000056090">
    <property type="component" value="Chromosome"/>
</dbReference>
<evidence type="ECO:0000313" key="2">
    <source>
        <dbReference type="Proteomes" id="UP000056090"/>
    </source>
</evidence>
<protein>
    <recommendedName>
        <fullName evidence="3">Patatin-like phospholipase family protein</fullName>
    </recommendedName>
</protein>
<dbReference type="EMBL" id="CP008849">
    <property type="protein sequence ID" value="AIF98601.1"/>
    <property type="molecule type" value="Genomic_DNA"/>
</dbReference>
<evidence type="ECO:0000313" key="1">
    <source>
        <dbReference type="EMBL" id="AIF98601.1"/>
    </source>
</evidence>
<dbReference type="GeneID" id="78254821"/>
<accession>A0A075NYF1</accession>
<organism evidence="1 2">
    <name type="scientific">Alteromonas australica</name>
    <dbReference type="NCBI Taxonomy" id="589873"/>
    <lineage>
        <taxon>Bacteria</taxon>
        <taxon>Pseudomonadati</taxon>
        <taxon>Pseudomonadota</taxon>
        <taxon>Gammaproteobacteria</taxon>
        <taxon>Alteromonadales</taxon>
        <taxon>Alteromonadaceae</taxon>
        <taxon>Alteromonas/Salinimonas group</taxon>
        <taxon>Alteromonas</taxon>
    </lineage>
</organism>